<dbReference type="Pfam" id="PF12771">
    <property type="entry name" value="SusD-like_2"/>
    <property type="match status" value="1"/>
</dbReference>
<dbReference type="Gene3D" id="1.25.40.390">
    <property type="match status" value="1"/>
</dbReference>
<organism evidence="1 2">
    <name type="scientific">Flagellimonas eckloniae</name>
    <dbReference type="NCBI Taxonomy" id="346185"/>
    <lineage>
        <taxon>Bacteria</taxon>
        <taxon>Pseudomonadati</taxon>
        <taxon>Bacteroidota</taxon>
        <taxon>Flavobacteriia</taxon>
        <taxon>Flavobacteriales</taxon>
        <taxon>Flavobacteriaceae</taxon>
        <taxon>Flagellimonas</taxon>
    </lineage>
</organism>
<dbReference type="OrthoDB" id="725917at2"/>
<dbReference type="InterPro" id="IPR041662">
    <property type="entry name" value="SusD-like_2"/>
</dbReference>
<proteinExistence type="predicted"/>
<dbReference type="STRING" id="346185.AAY42_01435"/>
<sequence>MKNSIRKIIVVCITLGFFGCGDDYFDVNTPTGSATEDQVSMNDLLGPAIYHTVQAQYFAERVFGNYTQYFTFQGGGSEGPSSLESTWSNIYLEALPNLNTIIAKAEETNSNHFSGVAKVLIAANLGIATDSYENIPFSEASQGSENLKPIFDDQESIYASLNVLLDEAIAELGTDNGSEFSPTSTSDIAYRGDIDKWLRAAYTLKARYALHLTEVDGVSAAAAALTYIQNGFESNDDDLQIFYDERNLNPWHARQVLAPNTGNPHDKICDQLVSYMNGTFYPFAGALEIDPRLPLYADLDSDADPSDPFRGYDIGAAGLSSDGEDANTDFADSGFYTKLDSPIVIISYAEAMFIQAEAEFLVNGGNETSVGSNSAAYNAYLTGITANMEKLGADGADYIADTGIAVGEASLMLNHIMKEKYIANFLNPETFVDFRRYDFSADVFLGLALPIDSVEGQFPGEWLVRAQYPNTEETRNPDNVNANKQSPIVPVWWDR</sequence>
<evidence type="ECO:0000313" key="1">
    <source>
        <dbReference type="EMBL" id="KQC28699.1"/>
    </source>
</evidence>
<accession>A0A0N8WFH3</accession>
<dbReference type="AlphaFoldDB" id="A0A0N8WFH3"/>
<name>A0A0N8WFH3_9FLAO</name>
<protein>
    <submittedName>
        <fullName evidence="1">Membrane protein</fullName>
    </submittedName>
</protein>
<comment type="caution">
    <text evidence="1">The sequence shown here is derived from an EMBL/GenBank/DDBJ whole genome shotgun (WGS) entry which is preliminary data.</text>
</comment>
<dbReference type="SUPFAM" id="SSF48452">
    <property type="entry name" value="TPR-like"/>
    <property type="match status" value="1"/>
</dbReference>
<dbReference type="InterPro" id="IPR011990">
    <property type="entry name" value="TPR-like_helical_dom_sf"/>
</dbReference>
<dbReference type="EMBL" id="LCTZ01000002">
    <property type="protein sequence ID" value="KQC28699.1"/>
    <property type="molecule type" value="Genomic_DNA"/>
</dbReference>
<dbReference type="RefSeq" id="WP_055392232.1">
    <property type="nucleotide sequence ID" value="NZ_LCTZ01000002.1"/>
</dbReference>
<evidence type="ECO:0000313" key="2">
    <source>
        <dbReference type="Proteomes" id="UP000050827"/>
    </source>
</evidence>
<dbReference type="PATRIC" id="fig|1547436.3.peg.300"/>
<dbReference type="Proteomes" id="UP000050827">
    <property type="component" value="Unassembled WGS sequence"/>
</dbReference>
<reference evidence="1 2" key="1">
    <citation type="submission" date="2015-04" db="EMBL/GenBank/DDBJ databases">
        <title>Complete genome of flavobacterium.</title>
        <authorList>
            <person name="Kwon Y.M."/>
            <person name="Kim S.-J."/>
        </authorList>
    </citation>
    <scope>NUCLEOTIDE SEQUENCE [LARGE SCALE GENOMIC DNA]</scope>
    <source>
        <strain evidence="1 2">DK169</strain>
    </source>
</reference>
<keyword evidence="2" id="KW-1185">Reference proteome</keyword>
<gene>
    <name evidence="1" type="ORF">AAY42_01435</name>
</gene>